<name>A0A5B7IQM8_PORTR</name>
<evidence type="ECO:0000313" key="3">
    <source>
        <dbReference type="Proteomes" id="UP000324222"/>
    </source>
</evidence>
<protein>
    <recommendedName>
        <fullName evidence="4">Immunoglobulin I-set domain-containing protein</fullName>
    </recommendedName>
</protein>
<dbReference type="InterPro" id="IPR036179">
    <property type="entry name" value="Ig-like_dom_sf"/>
</dbReference>
<reference evidence="2 3" key="1">
    <citation type="submission" date="2019-05" db="EMBL/GenBank/DDBJ databases">
        <title>Another draft genome of Portunus trituberculatus and its Hox gene families provides insights of decapod evolution.</title>
        <authorList>
            <person name="Jeong J.-H."/>
            <person name="Song I."/>
            <person name="Kim S."/>
            <person name="Choi T."/>
            <person name="Kim D."/>
            <person name="Ryu S."/>
            <person name="Kim W."/>
        </authorList>
    </citation>
    <scope>NUCLEOTIDE SEQUENCE [LARGE SCALE GENOMIC DNA]</scope>
    <source>
        <tissue evidence="2">Muscle</tissue>
    </source>
</reference>
<dbReference type="SUPFAM" id="SSF48726">
    <property type="entry name" value="Immunoglobulin"/>
    <property type="match status" value="1"/>
</dbReference>
<dbReference type="Proteomes" id="UP000324222">
    <property type="component" value="Unassembled WGS sequence"/>
</dbReference>
<keyword evidence="3" id="KW-1185">Reference proteome</keyword>
<feature type="region of interest" description="Disordered" evidence="1">
    <location>
        <begin position="1"/>
        <end position="26"/>
    </location>
</feature>
<dbReference type="Gene3D" id="2.60.40.10">
    <property type="entry name" value="Immunoglobulins"/>
    <property type="match status" value="1"/>
</dbReference>
<gene>
    <name evidence="2" type="ORF">E2C01_082710</name>
</gene>
<dbReference type="PANTHER" id="PTHR23278:SF19">
    <property type="entry name" value="OBSCURIN"/>
    <property type="match status" value="1"/>
</dbReference>
<dbReference type="PANTHER" id="PTHR23278">
    <property type="entry name" value="SIDESTEP PROTEIN"/>
    <property type="match status" value="1"/>
</dbReference>
<comment type="caution">
    <text evidence="2">The sequence shown here is derived from an EMBL/GenBank/DDBJ whole genome shotgun (WGS) entry which is preliminary data.</text>
</comment>
<dbReference type="AlphaFoldDB" id="A0A5B7IQM8"/>
<proteinExistence type="predicted"/>
<dbReference type="OrthoDB" id="8825892at2759"/>
<organism evidence="2 3">
    <name type="scientific">Portunus trituberculatus</name>
    <name type="common">Swimming crab</name>
    <name type="synonym">Neptunus trituberculatus</name>
    <dbReference type="NCBI Taxonomy" id="210409"/>
    <lineage>
        <taxon>Eukaryota</taxon>
        <taxon>Metazoa</taxon>
        <taxon>Ecdysozoa</taxon>
        <taxon>Arthropoda</taxon>
        <taxon>Crustacea</taxon>
        <taxon>Multicrustacea</taxon>
        <taxon>Malacostraca</taxon>
        <taxon>Eumalacostraca</taxon>
        <taxon>Eucarida</taxon>
        <taxon>Decapoda</taxon>
        <taxon>Pleocyemata</taxon>
        <taxon>Brachyura</taxon>
        <taxon>Eubrachyura</taxon>
        <taxon>Portunoidea</taxon>
        <taxon>Portunidae</taxon>
        <taxon>Portuninae</taxon>
        <taxon>Portunus</taxon>
    </lineage>
</organism>
<evidence type="ECO:0008006" key="4">
    <source>
        <dbReference type="Google" id="ProtNLM"/>
    </source>
</evidence>
<evidence type="ECO:0000313" key="2">
    <source>
        <dbReference type="EMBL" id="MPC87831.1"/>
    </source>
</evidence>
<evidence type="ECO:0000256" key="1">
    <source>
        <dbReference type="SAM" id="MobiDB-lite"/>
    </source>
</evidence>
<sequence>MRVKETKVDRKGRKEKRSELQEHKGKKLEHNVTAGVIISNQSLVLQKVTRDESGNYYCVATNIEGDGHSNPIVLRVKCKYESAGPECEGNSRTSL</sequence>
<accession>A0A5B7IQM8</accession>
<dbReference type="EMBL" id="VSRR010075746">
    <property type="protein sequence ID" value="MPC87831.1"/>
    <property type="molecule type" value="Genomic_DNA"/>
</dbReference>
<dbReference type="InterPro" id="IPR013783">
    <property type="entry name" value="Ig-like_fold"/>
</dbReference>